<dbReference type="AlphaFoldDB" id="W2ZZX7"/>
<evidence type="ECO:0000313" key="1">
    <source>
        <dbReference type="EMBL" id="ETP51809.1"/>
    </source>
</evidence>
<reference evidence="1 2" key="1">
    <citation type="submission" date="2013-11" db="EMBL/GenBank/DDBJ databases">
        <title>The Genome Sequence of Phytophthora parasitica P10297.</title>
        <authorList>
            <consortium name="The Broad Institute Genomics Platform"/>
            <person name="Russ C."/>
            <person name="Tyler B."/>
            <person name="Panabieres F."/>
            <person name="Shan W."/>
            <person name="Tripathy S."/>
            <person name="Grunwald N."/>
            <person name="Machado M."/>
            <person name="Johnson C.S."/>
            <person name="Walker B."/>
            <person name="Young S.K."/>
            <person name="Zeng Q."/>
            <person name="Gargeya S."/>
            <person name="Fitzgerald M."/>
            <person name="Haas B."/>
            <person name="Abouelleil A."/>
            <person name="Allen A.W."/>
            <person name="Alvarado L."/>
            <person name="Arachchi H.M."/>
            <person name="Berlin A.M."/>
            <person name="Chapman S.B."/>
            <person name="Gainer-Dewar J."/>
            <person name="Goldberg J."/>
            <person name="Griggs A."/>
            <person name="Gujja S."/>
            <person name="Hansen M."/>
            <person name="Howarth C."/>
            <person name="Imamovic A."/>
            <person name="Ireland A."/>
            <person name="Larimer J."/>
            <person name="McCowan C."/>
            <person name="Murphy C."/>
            <person name="Pearson M."/>
            <person name="Poon T.W."/>
            <person name="Priest M."/>
            <person name="Roberts A."/>
            <person name="Saif S."/>
            <person name="Shea T."/>
            <person name="Sisk P."/>
            <person name="Sykes S."/>
            <person name="Wortman J."/>
            <person name="Nusbaum C."/>
            <person name="Birren B."/>
        </authorList>
    </citation>
    <scope>NUCLEOTIDE SEQUENCE [LARGE SCALE GENOMIC DNA]</scope>
    <source>
        <strain evidence="1 2">P10297</strain>
    </source>
</reference>
<dbReference type="EMBL" id="ANIY01000722">
    <property type="protein sequence ID" value="ETP51809.1"/>
    <property type="molecule type" value="Genomic_DNA"/>
</dbReference>
<feature type="non-terminal residue" evidence="1">
    <location>
        <position position="39"/>
    </location>
</feature>
<evidence type="ECO:0000313" key="2">
    <source>
        <dbReference type="Proteomes" id="UP000018948"/>
    </source>
</evidence>
<gene>
    <name evidence="1" type="ORF">F442_03108</name>
</gene>
<feature type="non-terminal residue" evidence="1">
    <location>
        <position position="1"/>
    </location>
</feature>
<accession>W2ZZX7</accession>
<protein>
    <submittedName>
        <fullName evidence="1">Uncharacterized protein</fullName>
    </submittedName>
</protein>
<sequence length="39" mass="4180">TLRGQPFKSESGFTDSNLNVDTVVSLATFLIHIENVAAS</sequence>
<name>W2ZZX7_PHYNI</name>
<proteinExistence type="predicted"/>
<organism evidence="1 2">
    <name type="scientific">Phytophthora nicotianae P10297</name>
    <dbReference type="NCBI Taxonomy" id="1317064"/>
    <lineage>
        <taxon>Eukaryota</taxon>
        <taxon>Sar</taxon>
        <taxon>Stramenopiles</taxon>
        <taxon>Oomycota</taxon>
        <taxon>Peronosporomycetes</taxon>
        <taxon>Peronosporales</taxon>
        <taxon>Peronosporaceae</taxon>
        <taxon>Phytophthora</taxon>
    </lineage>
</organism>
<comment type="caution">
    <text evidence="1">The sequence shown here is derived from an EMBL/GenBank/DDBJ whole genome shotgun (WGS) entry which is preliminary data.</text>
</comment>
<dbReference type="Proteomes" id="UP000018948">
    <property type="component" value="Unassembled WGS sequence"/>
</dbReference>